<keyword evidence="2" id="KW-0067">ATP-binding</keyword>
<dbReference type="GO" id="GO:0005737">
    <property type="term" value="C:cytoplasm"/>
    <property type="evidence" value="ECO:0007669"/>
    <property type="project" value="TreeGrafter"/>
</dbReference>
<dbReference type="PRINTS" id="PR00038">
    <property type="entry name" value="HTHLUXR"/>
</dbReference>
<organism evidence="4">
    <name type="scientific">Streptomyces sp. NBC_00003</name>
    <dbReference type="NCBI Taxonomy" id="2903608"/>
    <lineage>
        <taxon>Bacteria</taxon>
        <taxon>Bacillati</taxon>
        <taxon>Actinomycetota</taxon>
        <taxon>Actinomycetes</taxon>
        <taxon>Kitasatosporales</taxon>
        <taxon>Streptomycetaceae</taxon>
        <taxon>Streptomyces</taxon>
    </lineage>
</organism>
<dbReference type="InterPro" id="IPR016032">
    <property type="entry name" value="Sig_transdc_resp-reg_C-effctor"/>
</dbReference>
<dbReference type="SMART" id="SM00421">
    <property type="entry name" value="HTH_LUXR"/>
    <property type="match status" value="1"/>
</dbReference>
<name>A0AAU2UXB0_9ACTN</name>
<dbReference type="SUPFAM" id="SSF48452">
    <property type="entry name" value="TPR-like"/>
    <property type="match status" value="1"/>
</dbReference>
<dbReference type="GO" id="GO:0005524">
    <property type="term" value="F:ATP binding"/>
    <property type="evidence" value="ECO:0007669"/>
    <property type="project" value="UniProtKB-KW"/>
</dbReference>
<dbReference type="PANTHER" id="PTHR16305">
    <property type="entry name" value="TESTICULAR SOLUBLE ADENYLYL CYCLASE"/>
    <property type="match status" value="1"/>
</dbReference>
<dbReference type="CDD" id="cd06170">
    <property type="entry name" value="LuxR_C_like"/>
    <property type="match status" value="1"/>
</dbReference>
<dbReference type="GO" id="GO:0003677">
    <property type="term" value="F:DNA binding"/>
    <property type="evidence" value="ECO:0007669"/>
    <property type="project" value="InterPro"/>
</dbReference>
<dbReference type="PROSITE" id="PS00622">
    <property type="entry name" value="HTH_LUXR_1"/>
    <property type="match status" value="1"/>
</dbReference>
<feature type="domain" description="HTH luxR-type" evidence="3">
    <location>
        <begin position="843"/>
        <end position="908"/>
    </location>
</feature>
<evidence type="ECO:0000259" key="3">
    <source>
        <dbReference type="PROSITE" id="PS50043"/>
    </source>
</evidence>
<dbReference type="Pfam" id="PF13191">
    <property type="entry name" value="AAA_16"/>
    <property type="match status" value="1"/>
</dbReference>
<dbReference type="SUPFAM" id="SSF46894">
    <property type="entry name" value="C-terminal effector domain of the bipartite response regulators"/>
    <property type="match status" value="1"/>
</dbReference>
<accession>A0AAU2UXB0</accession>
<dbReference type="GO" id="GO:0004016">
    <property type="term" value="F:adenylate cyclase activity"/>
    <property type="evidence" value="ECO:0007669"/>
    <property type="project" value="TreeGrafter"/>
</dbReference>
<reference evidence="4" key="1">
    <citation type="submission" date="2022-10" db="EMBL/GenBank/DDBJ databases">
        <title>The complete genomes of actinobacterial strains from the NBC collection.</title>
        <authorList>
            <person name="Joergensen T.S."/>
            <person name="Alvarez Arevalo M."/>
            <person name="Sterndorff E.B."/>
            <person name="Faurdal D."/>
            <person name="Vuksanovic O."/>
            <person name="Mourched A.-S."/>
            <person name="Charusanti P."/>
            <person name="Shaw S."/>
            <person name="Blin K."/>
            <person name="Weber T."/>
        </authorList>
    </citation>
    <scope>NUCLEOTIDE SEQUENCE</scope>
    <source>
        <strain evidence="4">NBC_00003</strain>
    </source>
</reference>
<proteinExistence type="predicted"/>
<dbReference type="Gene3D" id="1.25.40.10">
    <property type="entry name" value="Tetratricopeptide repeat domain"/>
    <property type="match status" value="1"/>
</dbReference>
<dbReference type="PANTHER" id="PTHR16305:SF35">
    <property type="entry name" value="TRANSCRIPTIONAL ACTIVATOR DOMAIN"/>
    <property type="match status" value="1"/>
</dbReference>
<evidence type="ECO:0000256" key="1">
    <source>
        <dbReference type="ARBA" id="ARBA00022741"/>
    </source>
</evidence>
<dbReference type="InterPro" id="IPR011990">
    <property type="entry name" value="TPR-like_helical_dom_sf"/>
</dbReference>
<dbReference type="InterPro" id="IPR041664">
    <property type="entry name" value="AAA_16"/>
</dbReference>
<dbReference type="InterPro" id="IPR000792">
    <property type="entry name" value="Tscrpt_reg_LuxR_C"/>
</dbReference>
<sequence length="908" mass="96598">MPVKEPSFAPRPDSAEPLFCGREDQLSAIHARLRAARAGRAQLVVVQGPPGVGKTALIRRFLHEAEDVRISEASGEEGEMALAYGVMTQLVCTNASVEGLLPEDKACTAGARLLSLAGRTPQDGVAVLVVDDAHWADLASLQALTFALRRLQSERVLTLLAVQDPYDPHLPQGLSRLVGDDRTLRLTLDGLSVEQTAALSARLLPTPLPAHAVARLHNHTQGNPLHIRALLRQVPPDVLAAADASLPAPRSYGLLVLGRLARCEHPAQDLVAAASVLGLASPLHKVVKLADLDHPMPAVEQAVAQELLEERSAASPPELVFPHPLIRAAVYHHLGPARRAALHARAALVTDDPLRRMWHRVLATRSPDPALVADLSADARRQAVAGSWSGAASLAGHASRLATTTQERERLTVEAADALLCDGRVEEAAELVHSLPGDTHSAAQRYAQGHLALVQGETPTAQTLLDDAWQRCDTDADPVLARRIAERLSYVCLAQGRADDSVLWSHRADGLPPAPFSCGMLRFAQLAALGMTGEAEQGSALAARLPEPVLVPANDVDLLLGRGALRLRADDLEGSRTDLRAASRICRRGPAPPQTMTALLLGEIEFRLGHWDEATLQFETAAAVATDAGLAWLEPMAYADAAVVPALRGQTDAAAGHIRAARDSGGYGHSESAVAHVARAQAHLAAARGAPDEVAAALLPLLAGQGGTAVPPWRELLTEALIELGDHRQAEQLLDHLDDPASHRGRHSALSAAGRLRGCLLAARRLPQAAESAFRGALEHAKLIADPFERARAELDFGAFLRRTGKRTAAIEHLRPALCAFAELGAAPHAARCERELASCGHSSSAPTVLTPQELTVARLATTGLTNRQIARRLALSVKTVEFHLGHVYGKLGIASRMGLREKLTQAD</sequence>
<dbReference type="SUPFAM" id="SSF52540">
    <property type="entry name" value="P-loop containing nucleoside triphosphate hydrolases"/>
    <property type="match status" value="1"/>
</dbReference>
<evidence type="ECO:0000256" key="2">
    <source>
        <dbReference type="ARBA" id="ARBA00022840"/>
    </source>
</evidence>
<dbReference type="AlphaFoldDB" id="A0AAU2UXB0"/>
<keyword evidence="1" id="KW-0547">Nucleotide-binding</keyword>
<evidence type="ECO:0000313" key="4">
    <source>
        <dbReference type="EMBL" id="WTW59821.1"/>
    </source>
</evidence>
<gene>
    <name evidence="4" type="ORF">OG549_03740</name>
</gene>
<dbReference type="EMBL" id="CP108318">
    <property type="protein sequence ID" value="WTW59821.1"/>
    <property type="molecule type" value="Genomic_DNA"/>
</dbReference>
<dbReference type="PROSITE" id="PS50043">
    <property type="entry name" value="HTH_LUXR_2"/>
    <property type="match status" value="1"/>
</dbReference>
<dbReference type="Gene3D" id="1.10.10.10">
    <property type="entry name" value="Winged helix-like DNA-binding domain superfamily/Winged helix DNA-binding domain"/>
    <property type="match status" value="1"/>
</dbReference>
<protein>
    <submittedName>
        <fullName evidence="4">AAA family ATPase</fullName>
    </submittedName>
</protein>
<dbReference type="GO" id="GO:0006355">
    <property type="term" value="P:regulation of DNA-templated transcription"/>
    <property type="evidence" value="ECO:0007669"/>
    <property type="project" value="InterPro"/>
</dbReference>
<dbReference type="InterPro" id="IPR036388">
    <property type="entry name" value="WH-like_DNA-bd_sf"/>
</dbReference>
<dbReference type="Pfam" id="PF00196">
    <property type="entry name" value="GerE"/>
    <property type="match status" value="1"/>
</dbReference>
<dbReference type="Gene3D" id="3.40.50.300">
    <property type="entry name" value="P-loop containing nucleotide triphosphate hydrolases"/>
    <property type="match status" value="1"/>
</dbReference>
<dbReference type="InterPro" id="IPR027417">
    <property type="entry name" value="P-loop_NTPase"/>
</dbReference>